<accession>A0A918K639</accession>
<organism evidence="2 3">
    <name type="scientific">Streptomyces fructofermentans</name>
    <dbReference type="NCBI Taxonomy" id="152141"/>
    <lineage>
        <taxon>Bacteria</taxon>
        <taxon>Bacillati</taxon>
        <taxon>Actinomycetota</taxon>
        <taxon>Actinomycetes</taxon>
        <taxon>Kitasatosporales</taxon>
        <taxon>Streptomycetaceae</taxon>
        <taxon>Streptomyces</taxon>
    </lineage>
</organism>
<keyword evidence="3" id="KW-1185">Reference proteome</keyword>
<evidence type="ECO:0000313" key="2">
    <source>
        <dbReference type="EMBL" id="GGX50472.1"/>
    </source>
</evidence>
<feature type="compositionally biased region" description="Gly residues" evidence="1">
    <location>
        <begin position="80"/>
        <end position="93"/>
    </location>
</feature>
<sequence>MHTYDSPRRLPYTSPVPARLPQALQSGRTGRASEPQDTACGPSATPIYDALYAEYRRSFRTLPGDRSGEEGAGFTAFGSGPHGSGAHGTGLHGTGLLSTSTYNPGAYTPGSYGARHGGGQHQTGHVAPHQSPTITAVWQPSARQHSTVPAPPALPPGPRREH</sequence>
<dbReference type="Proteomes" id="UP000645555">
    <property type="component" value="Unassembled WGS sequence"/>
</dbReference>
<name>A0A918K639_9ACTN</name>
<gene>
    <name evidence="2" type="ORF">GCM10010515_17380</name>
</gene>
<proteinExistence type="predicted"/>
<dbReference type="RefSeq" id="WP_190034765.1">
    <property type="nucleotide sequence ID" value="NZ_BMWD01000004.1"/>
</dbReference>
<feature type="compositionally biased region" description="Pro residues" evidence="1">
    <location>
        <begin position="149"/>
        <end position="162"/>
    </location>
</feature>
<feature type="region of interest" description="Disordered" evidence="1">
    <location>
        <begin position="1"/>
        <end position="44"/>
    </location>
</feature>
<evidence type="ECO:0000313" key="3">
    <source>
        <dbReference type="Proteomes" id="UP000645555"/>
    </source>
</evidence>
<comment type="caution">
    <text evidence="2">The sequence shown here is derived from an EMBL/GenBank/DDBJ whole genome shotgun (WGS) entry which is preliminary data.</text>
</comment>
<reference evidence="2" key="2">
    <citation type="submission" date="2020-09" db="EMBL/GenBank/DDBJ databases">
        <authorList>
            <person name="Sun Q."/>
            <person name="Ohkuma M."/>
        </authorList>
    </citation>
    <scope>NUCLEOTIDE SEQUENCE</scope>
    <source>
        <strain evidence="2">JCM 4956</strain>
    </source>
</reference>
<dbReference type="AlphaFoldDB" id="A0A918K639"/>
<protein>
    <submittedName>
        <fullName evidence="2">Uncharacterized protein</fullName>
    </submittedName>
</protein>
<dbReference type="EMBL" id="BMWD01000004">
    <property type="protein sequence ID" value="GGX50472.1"/>
    <property type="molecule type" value="Genomic_DNA"/>
</dbReference>
<feature type="region of interest" description="Disordered" evidence="1">
    <location>
        <begin position="61"/>
        <end position="162"/>
    </location>
</feature>
<evidence type="ECO:0000256" key="1">
    <source>
        <dbReference type="SAM" id="MobiDB-lite"/>
    </source>
</evidence>
<reference evidence="2" key="1">
    <citation type="journal article" date="2014" name="Int. J. Syst. Evol. Microbiol.">
        <title>Complete genome sequence of Corynebacterium casei LMG S-19264T (=DSM 44701T), isolated from a smear-ripened cheese.</title>
        <authorList>
            <consortium name="US DOE Joint Genome Institute (JGI-PGF)"/>
            <person name="Walter F."/>
            <person name="Albersmeier A."/>
            <person name="Kalinowski J."/>
            <person name="Ruckert C."/>
        </authorList>
    </citation>
    <scope>NUCLEOTIDE SEQUENCE</scope>
    <source>
        <strain evidence="2">JCM 4956</strain>
    </source>
</reference>
<feature type="compositionally biased region" description="Polar residues" evidence="1">
    <location>
        <begin position="130"/>
        <end position="147"/>
    </location>
</feature>